<dbReference type="EMBL" id="CCBN010000006">
    <property type="protein sequence ID" value="CDO54092.1"/>
    <property type="molecule type" value="Genomic_DNA"/>
</dbReference>
<dbReference type="AlphaFoldDB" id="A0A0J9X9F2"/>
<organism evidence="2 3">
    <name type="scientific">Geotrichum candidum</name>
    <name type="common">Oospora lactis</name>
    <name type="synonym">Dipodascus geotrichum</name>
    <dbReference type="NCBI Taxonomy" id="1173061"/>
    <lineage>
        <taxon>Eukaryota</taxon>
        <taxon>Fungi</taxon>
        <taxon>Dikarya</taxon>
        <taxon>Ascomycota</taxon>
        <taxon>Saccharomycotina</taxon>
        <taxon>Dipodascomycetes</taxon>
        <taxon>Dipodascales</taxon>
        <taxon>Dipodascaceae</taxon>
        <taxon>Geotrichum</taxon>
    </lineage>
</organism>
<accession>A0A0J9X9F2</accession>
<keyword evidence="1" id="KW-0472">Membrane</keyword>
<sequence length="49" mass="5144">MASSEPTISDAITQLAVTHASKILLTVGLFTAGVLFIKSPIMDNMAPQL</sequence>
<protein>
    <submittedName>
        <fullName evidence="2">Similar to Saccharomyces cerevisiae YOR045W TOM6 Component of the TOM (Translocase of outer membrane) complex responsible for recognition and initial import steps for all directed proteins</fullName>
    </submittedName>
</protein>
<name>A0A0J9X9F2_GEOCN</name>
<comment type="caution">
    <text evidence="2">The sequence shown here is derived from an EMBL/GenBank/DDBJ whole genome shotgun (WGS) entry which is preliminary data.</text>
</comment>
<feature type="transmembrane region" description="Helical" evidence="1">
    <location>
        <begin position="20"/>
        <end position="37"/>
    </location>
</feature>
<dbReference type="InterPro" id="IPR020266">
    <property type="entry name" value="Tom6"/>
</dbReference>
<dbReference type="GO" id="GO:0005742">
    <property type="term" value="C:mitochondrial outer membrane translocase complex"/>
    <property type="evidence" value="ECO:0007669"/>
    <property type="project" value="InterPro"/>
</dbReference>
<reference evidence="2" key="1">
    <citation type="submission" date="2014-03" db="EMBL/GenBank/DDBJ databases">
        <authorList>
            <person name="Casaregola S."/>
        </authorList>
    </citation>
    <scope>NUCLEOTIDE SEQUENCE [LARGE SCALE GENOMIC DNA]</scope>
    <source>
        <strain evidence="2">CLIB 918</strain>
    </source>
</reference>
<keyword evidence="1" id="KW-0812">Transmembrane</keyword>
<dbReference type="OrthoDB" id="3991365at2759"/>
<evidence type="ECO:0000313" key="3">
    <source>
        <dbReference type="Proteomes" id="UP000242525"/>
    </source>
</evidence>
<keyword evidence="1" id="KW-1133">Transmembrane helix</keyword>
<evidence type="ECO:0000256" key="1">
    <source>
        <dbReference type="SAM" id="Phobius"/>
    </source>
</evidence>
<evidence type="ECO:0000313" key="2">
    <source>
        <dbReference type="EMBL" id="CDO54092.1"/>
    </source>
</evidence>
<dbReference type="Pfam" id="PF17112">
    <property type="entry name" value="Tom6"/>
    <property type="match status" value="1"/>
</dbReference>
<gene>
    <name evidence="2" type="ORF">BN980_GECA06s04547g</name>
</gene>
<proteinExistence type="predicted"/>
<dbReference type="Proteomes" id="UP000242525">
    <property type="component" value="Unassembled WGS sequence"/>
</dbReference>
<keyword evidence="3" id="KW-1185">Reference proteome</keyword>
<dbReference type="GO" id="GO:0030150">
    <property type="term" value="P:protein import into mitochondrial matrix"/>
    <property type="evidence" value="ECO:0007669"/>
    <property type="project" value="InterPro"/>
</dbReference>